<organism evidence="1 2">
    <name type="scientific">Kwoniella shandongensis</name>
    <dbReference type="NCBI Taxonomy" id="1734106"/>
    <lineage>
        <taxon>Eukaryota</taxon>
        <taxon>Fungi</taxon>
        <taxon>Dikarya</taxon>
        <taxon>Basidiomycota</taxon>
        <taxon>Agaricomycotina</taxon>
        <taxon>Tremellomycetes</taxon>
        <taxon>Tremellales</taxon>
        <taxon>Cryptococcaceae</taxon>
        <taxon>Kwoniella</taxon>
    </lineage>
</organism>
<evidence type="ECO:0008006" key="3">
    <source>
        <dbReference type="Google" id="ProtNLM"/>
    </source>
</evidence>
<accession>A0AAJ8LE85</accession>
<evidence type="ECO:0000313" key="1">
    <source>
        <dbReference type="EMBL" id="WWD15810.1"/>
    </source>
</evidence>
<dbReference type="GeneID" id="43591522"/>
<name>A0AAJ8LE85_9TREE</name>
<dbReference type="InterPro" id="IPR036249">
    <property type="entry name" value="Thioredoxin-like_sf"/>
</dbReference>
<dbReference type="KEGG" id="ksn:43591522"/>
<reference evidence="1" key="1">
    <citation type="submission" date="2017-08" db="EMBL/GenBank/DDBJ databases">
        <authorList>
            <person name="Cuomo C."/>
            <person name="Billmyre B."/>
            <person name="Heitman J."/>
        </authorList>
    </citation>
    <scope>NUCLEOTIDE SEQUENCE</scope>
    <source>
        <strain evidence="1">CBS 12478</strain>
    </source>
</reference>
<dbReference type="Proteomes" id="UP000322225">
    <property type="component" value="Chromosome 1"/>
</dbReference>
<keyword evidence="2" id="KW-1185">Reference proteome</keyword>
<reference evidence="1" key="2">
    <citation type="submission" date="2024-01" db="EMBL/GenBank/DDBJ databases">
        <title>Comparative genomics of Cryptococcus and Kwoniella reveals pathogenesis evolution and contrasting modes of karyotype evolution via chromosome fusion or intercentromeric recombination.</title>
        <authorList>
            <person name="Coelho M.A."/>
            <person name="David-Palma M."/>
            <person name="Shea T."/>
            <person name="Bowers K."/>
            <person name="McGinley-Smith S."/>
            <person name="Mohammad A.W."/>
            <person name="Gnirke A."/>
            <person name="Yurkov A.M."/>
            <person name="Nowrousian M."/>
            <person name="Sun S."/>
            <person name="Cuomo C.A."/>
            <person name="Heitman J."/>
        </authorList>
    </citation>
    <scope>NUCLEOTIDE SEQUENCE</scope>
    <source>
        <strain evidence="1">CBS 12478</strain>
    </source>
</reference>
<proteinExistence type="predicted"/>
<dbReference type="RefSeq" id="XP_031858355.2">
    <property type="nucleotide sequence ID" value="XM_032007354.2"/>
</dbReference>
<sequence length="441" mass="48935">MSANTDADRLPTPEELEEAYKAEIFDEDGAKTTFGELVREGNNGRVLVVFIRHFWCWSCQIYTHHLSKSIPPSSLPDGTSIVIIGCGSSASIKPSIQRTSTPYKIYANPSLSLHKTFDFVVSMKGTPENQKKKEYIADVGNFWKRVWRSLSGDVLNNPRHASESIIGPGGQNGGELIFEKDGTCLFMHRMQHTEDHTDIKDIAEKLGAEYVPLTEDEQKWKPMSSSTDSDRQLSTEQLEEAHRAECFDKEGTKTTFGELVKGRGRVLVVFIRHFWCSNCQIYTHHLSKSIPAQSLPEGTSIIVIGCGSFSPISSYIQTTSCPYPIYANSSLSLHKTFQFVSNLKGASSSTPPGYMADAGSLVKRTWGVVSSNLFKNPGHAMESVRGPNNQNGGELIFENDGTCSSVHRMQNTEDHTDIKVLADKLGAKFVPLTDEEKKWSP</sequence>
<evidence type="ECO:0000313" key="2">
    <source>
        <dbReference type="Proteomes" id="UP000322225"/>
    </source>
</evidence>
<dbReference type="EMBL" id="CP144051">
    <property type="protein sequence ID" value="WWD15810.1"/>
    <property type="molecule type" value="Genomic_DNA"/>
</dbReference>
<dbReference type="SUPFAM" id="SSF52833">
    <property type="entry name" value="Thioredoxin-like"/>
    <property type="match status" value="2"/>
</dbReference>
<protein>
    <recommendedName>
        <fullName evidence="3">Thioredoxin domain-containing protein</fullName>
    </recommendedName>
</protein>
<dbReference type="PANTHER" id="PTHR28630">
    <property type="match status" value="1"/>
</dbReference>
<gene>
    <name evidence="1" type="ORF">CI109_100234</name>
</gene>
<dbReference type="AlphaFoldDB" id="A0AAJ8LE85"/>
<dbReference type="PANTHER" id="PTHR28630:SF3">
    <property type="entry name" value="PEROXIREDOXIN-LIKE 2C"/>
    <property type="match status" value="1"/>
</dbReference>
<dbReference type="Gene3D" id="3.40.30.10">
    <property type="entry name" value="Glutaredoxin"/>
    <property type="match status" value="2"/>
</dbReference>
<dbReference type="Pfam" id="PF13911">
    <property type="entry name" value="AhpC-TSA_2"/>
    <property type="match status" value="2"/>
</dbReference>
<dbReference type="InterPro" id="IPR032801">
    <property type="entry name" value="PXL2A/B/C"/>
</dbReference>